<name>A0A5C3EKE0_9BASI</name>
<organism evidence="2 3">
    <name type="scientific">Ustilago trichophora</name>
    <dbReference type="NCBI Taxonomy" id="86804"/>
    <lineage>
        <taxon>Eukaryota</taxon>
        <taxon>Fungi</taxon>
        <taxon>Dikarya</taxon>
        <taxon>Basidiomycota</taxon>
        <taxon>Ustilaginomycotina</taxon>
        <taxon>Ustilaginomycetes</taxon>
        <taxon>Ustilaginales</taxon>
        <taxon>Ustilaginaceae</taxon>
        <taxon>Ustilago</taxon>
    </lineage>
</organism>
<sequence length="628" mass="69296">MTLLPNQIILFLIVAFSSIVTALPPPQSSWIPQDGEVASAFWSTLNRMAHSGESRIDHSYPNVPPIERGFVGDVPQNLYQLIHGADSSGRLTFPLPAPGHVLLLTKSIPEGKVLTGSHLISSTALSSTLANAGPRTLRGFGVFRDPSGNVHYFRTIPFDPPPMKPQSNVPWVESISHIPPRSGDAKMFKNRHIALKLGPNAEKDVYRPKDKVVLSHVSVLPITGPKGEGELRVYPNKLLEEVLAGPYGEPVWRAPRMEAEVEGNTLQKEIEEEEDDSTRERRNWIQWSDQPNWSSQESKALIKPSRDQAKGKGKVLEIPSFREMRKSASGSPMAVSPKKWLHKMKKSLFRSKSHGARLSDGDGGESSGRDGWLGLLRMRSELARRSCDWNCLLRGFRWFELRSQLGCCGGDLVSSGWTSVHDVREVMTELEMMNCDREPISGEKKKKHVKSSYTLSHKATYTSVPLLFTILHPDQTAAISPERTILNLFTLLLVAAYLHILAPVDATPILGRSGARGGYRGDSDNFESFLNNLKKTFGTPSTTSTTYGVLQDRLPRTFSLPAPESGYATWIATLQGSTLAETTWNGVQDDYETRKAGRERGPPTMDKSLQDAMVRDLGGIVGGSGGIV</sequence>
<accession>A0A5C3EKE0</accession>
<feature type="signal peptide" evidence="1">
    <location>
        <begin position="1"/>
        <end position="22"/>
    </location>
</feature>
<dbReference type="OrthoDB" id="10321903at2759"/>
<keyword evidence="1" id="KW-0732">Signal</keyword>
<dbReference type="AlphaFoldDB" id="A0A5C3EKE0"/>
<evidence type="ECO:0000313" key="3">
    <source>
        <dbReference type="Proteomes" id="UP000324022"/>
    </source>
</evidence>
<protein>
    <submittedName>
        <fullName evidence="2">Uncharacterized protein</fullName>
    </submittedName>
</protein>
<evidence type="ECO:0000256" key="1">
    <source>
        <dbReference type="SAM" id="SignalP"/>
    </source>
</evidence>
<reference evidence="2 3" key="1">
    <citation type="submission" date="2018-03" db="EMBL/GenBank/DDBJ databases">
        <authorList>
            <person name="Guldener U."/>
        </authorList>
    </citation>
    <scope>NUCLEOTIDE SEQUENCE [LARGE SCALE GENOMIC DNA]</scope>
    <source>
        <strain evidence="2 3">NBRC100155</strain>
    </source>
</reference>
<dbReference type="Proteomes" id="UP000324022">
    <property type="component" value="Unassembled WGS sequence"/>
</dbReference>
<gene>
    <name evidence="2" type="ORF">UTRI_06465</name>
</gene>
<proteinExistence type="predicted"/>
<dbReference type="EMBL" id="OOIN01000033">
    <property type="protein sequence ID" value="SPO30535.1"/>
    <property type="molecule type" value="Genomic_DNA"/>
</dbReference>
<feature type="chain" id="PRO_5022891317" evidence="1">
    <location>
        <begin position="23"/>
        <end position="628"/>
    </location>
</feature>
<keyword evidence="3" id="KW-1185">Reference proteome</keyword>
<evidence type="ECO:0000313" key="2">
    <source>
        <dbReference type="EMBL" id="SPO30535.1"/>
    </source>
</evidence>